<feature type="compositionally biased region" description="Acidic residues" evidence="3">
    <location>
        <begin position="366"/>
        <end position="375"/>
    </location>
</feature>
<evidence type="ECO:0000256" key="3">
    <source>
        <dbReference type="SAM" id="MobiDB-lite"/>
    </source>
</evidence>
<keyword evidence="6" id="KW-1185">Reference proteome</keyword>
<evidence type="ECO:0000259" key="4">
    <source>
        <dbReference type="PROSITE" id="PS50174"/>
    </source>
</evidence>
<feature type="compositionally biased region" description="Polar residues" evidence="3">
    <location>
        <begin position="231"/>
        <end position="240"/>
    </location>
</feature>
<proteinExistence type="predicted"/>
<feature type="compositionally biased region" description="Basic and acidic residues" evidence="3">
    <location>
        <begin position="306"/>
        <end position="322"/>
    </location>
</feature>
<feature type="region of interest" description="Disordered" evidence="3">
    <location>
        <begin position="266"/>
        <end position="322"/>
    </location>
</feature>
<dbReference type="Pfam" id="PF01585">
    <property type="entry name" value="G-patch"/>
    <property type="match status" value="1"/>
</dbReference>
<dbReference type="OMA" id="NERTMFY"/>
<feature type="compositionally biased region" description="Basic residues" evidence="3">
    <location>
        <begin position="151"/>
        <end position="161"/>
    </location>
</feature>
<dbReference type="PROSITE" id="PS50174">
    <property type="entry name" value="G_PATCH"/>
    <property type="match status" value="1"/>
</dbReference>
<dbReference type="PANTHER" id="PTHR23149">
    <property type="entry name" value="G PATCH DOMAIN CONTAINING PROTEIN"/>
    <property type="match status" value="1"/>
</dbReference>
<feature type="compositionally biased region" description="Basic and acidic residues" evidence="3">
    <location>
        <begin position="107"/>
        <end position="128"/>
    </location>
</feature>
<evidence type="ECO:0000313" key="6">
    <source>
        <dbReference type="Proteomes" id="UP000054558"/>
    </source>
</evidence>
<organism evidence="5 6">
    <name type="scientific">Klebsormidium nitens</name>
    <name type="common">Green alga</name>
    <name type="synonym">Ulothrix nitens</name>
    <dbReference type="NCBI Taxonomy" id="105231"/>
    <lineage>
        <taxon>Eukaryota</taxon>
        <taxon>Viridiplantae</taxon>
        <taxon>Streptophyta</taxon>
        <taxon>Klebsormidiophyceae</taxon>
        <taxon>Klebsormidiales</taxon>
        <taxon>Klebsormidiaceae</taxon>
        <taxon>Klebsormidium</taxon>
    </lineage>
</organism>
<dbReference type="STRING" id="105231.A0A1Y1IQK4"/>
<dbReference type="InterPro" id="IPR058719">
    <property type="entry name" value="WHD_LYAR"/>
</dbReference>
<dbReference type="EMBL" id="DF237794">
    <property type="protein sequence ID" value="GAQ91749.1"/>
    <property type="molecule type" value="Genomic_DNA"/>
</dbReference>
<sequence>MAASSVSEGPKLFQGVARNDFAFKLLKQMGWEEGMGLGKEKQGIKTHIRVRKNVEQSGVGLAEAKKQAADWTINTSIYDRILANLTVKSAGERTSGAEQNDSESEDAEKVVKKSKKQKVDGEGEEVGRKSKKRKSVKEEVKELEAEEKQPRKLARHVGRYKKREASKAVAGYASHHLQEILGGQPSSLKVELPVADMGATRVTITEEETEDTVVVKKMKKKSRDSKENSPSEDQILSVKNETATEKIETAVGTNTSVTVVTTSTTAVTASTAGVGGGADAASRSLAESPDWWGHKYGFVRGGGLGEKQKKKETGDEAKRGFLEQDQEDLYNLVQDKKTSGKQGLGIGSQPKKVAGARWKGSKVNFDDDNGSEEGIAEAPSAANDKAPAVTSYNDVLEAVRGARDEDLVGNGNILSIEDKTRRADAKDREFRKEGAGAGANEGEQAGVGAIKWKKLLMKELEEVGLKGIKLSKLRKRLAAAALAKPGFGGLDKGEVKRTAEDKIRTSSKCIINGDRVFPATGVALPLKHKA</sequence>
<dbReference type="OrthoDB" id="29523at2759"/>
<evidence type="ECO:0000313" key="5">
    <source>
        <dbReference type="EMBL" id="GAQ91749.1"/>
    </source>
</evidence>
<dbReference type="GO" id="GO:0003676">
    <property type="term" value="F:nucleic acid binding"/>
    <property type="evidence" value="ECO:0007669"/>
    <property type="project" value="InterPro"/>
</dbReference>
<reference evidence="5 6" key="1">
    <citation type="journal article" date="2014" name="Nat. Commun.">
        <title>Klebsormidium flaccidum genome reveals primary factors for plant terrestrial adaptation.</title>
        <authorList>
            <person name="Hori K."/>
            <person name="Maruyama F."/>
            <person name="Fujisawa T."/>
            <person name="Togashi T."/>
            <person name="Yamamoto N."/>
            <person name="Seo M."/>
            <person name="Sato S."/>
            <person name="Yamada T."/>
            <person name="Mori H."/>
            <person name="Tajima N."/>
            <person name="Moriyama T."/>
            <person name="Ikeuchi M."/>
            <person name="Watanabe M."/>
            <person name="Wada H."/>
            <person name="Kobayashi K."/>
            <person name="Saito M."/>
            <person name="Masuda T."/>
            <person name="Sasaki-Sekimoto Y."/>
            <person name="Mashiguchi K."/>
            <person name="Awai K."/>
            <person name="Shimojima M."/>
            <person name="Masuda S."/>
            <person name="Iwai M."/>
            <person name="Nobusawa T."/>
            <person name="Narise T."/>
            <person name="Kondo S."/>
            <person name="Saito H."/>
            <person name="Sato R."/>
            <person name="Murakawa M."/>
            <person name="Ihara Y."/>
            <person name="Oshima-Yamada Y."/>
            <person name="Ohtaka K."/>
            <person name="Satoh M."/>
            <person name="Sonobe K."/>
            <person name="Ishii M."/>
            <person name="Ohtani R."/>
            <person name="Kanamori-Sato M."/>
            <person name="Honoki R."/>
            <person name="Miyazaki D."/>
            <person name="Mochizuki H."/>
            <person name="Umetsu J."/>
            <person name="Higashi K."/>
            <person name="Shibata D."/>
            <person name="Kamiya Y."/>
            <person name="Sato N."/>
            <person name="Nakamura Y."/>
            <person name="Tabata S."/>
            <person name="Ida S."/>
            <person name="Kurokawa K."/>
            <person name="Ohta H."/>
        </authorList>
    </citation>
    <scope>NUCLEOTIDE SEQUENCE [LARGE SCALE GENOMIC DNA]</scope>
    <source>
        <strain evidence="5 6">NIES-2285</strain>
    </source>
</reference>
<dbReference type="PANTHER" id="PTHR23149:SF9">
    <property type="entry name" value="G PATCH DOMAIN-CONTAINING PROTEIN 4"/>
    <property type="match status" value="1"/>
</dbReference>
<accession>A0A1Y1IQK4</accession>
<keyword evidence="2" id="KW-0539">Nucleus</keyword>
<dbReference type="Proteomes" id="UP000054558">
    <property type="component" value="Unassembled WGS sequence"/>
</dbReference>
<dbReference type="Pfam" id="PF25879">
    <property type="entry name" value="WHD_LYAR"/>
    <property type="match status" value="1"/>
</dbReference>
<dbReference type="InterPro" id="IPR000467">
    <property type="entry name" value="G_patch_dom"/>
</dbReference>
<protein>
    <recommendedName>
        <fullName evidence="4">G-patch domain-containing protein</fullName>
    </recommendedName>
</protein>
<dbReference type="AlphaFoldDB" id="A0A1Y1IQK4"/>
<comment type="subcellular location">
    <subcellularLocation>
        <location evidence="1">Nucleus</location>
    </subcellularLocation>
</comment>
<evidence type="ECO:0000256" key="2">
    <source>
        <dbReference type="ARBA" id="ARBA00023242"/>
    </source>
</evidence>
<feature type="domain" description="G-patch" evidence="4">
    <location>
        <begin position="18"/>
        <end position="64"/>
    </location>
</feature>
<dbReference type="GO" id="GO:0005730">
    <property type="term" value="C:nucleolus"/>
    <property type="evidence" value="ECO:0000318"/>
    <property type="project" value="GO_Central"/>
</dbReference>
<gene>
    <name evidence="5" type="ORF">KFL_008450020</name>
</gene>
<dbReference type="InterPro" id="IPR050656">
    <property type="entry name" value="PINX1"/>
</dbReference>
<feature type="compositionally biased region" description="Basic and acidic residues" evidence="3">
    <location>
        <begin position="136"/>
        <end position="150"/>
    </location>
</feature>
<name>A0A1Y1IQK4_KLENI</name>
<evidence type="ECO:0000256" key="1">
    <source>
        <dbReference type="ARBA" id="ARBA00004123"/>
    </source>
</evidence>
<feature type="region of interest" description="Disordered" evidence="3">
    <location>
        <begin position="336"/>
        <end position="386"/>
    </location>
</feature>
<feature type="region of interest" description="Disordered" evidence="3">
    <location>
        <begin position="209"/>
        <end position="240"/>
    </location>
</feature>
<feature type="region of interest" description="Disordered" evidence="3">
    <location>
        <begin position="91"/>
        <end position="161"/>
    </location>
</feature>
<dbReference type="SMART" id="SM00443">
    <property type="entry name" value="G_patch"/>
    <property type="match status" value="1"/>
</dbReference>